<evidence type="ECO:0000313" key="2">
    <source>
        <dbReference type="Proteomes" id="UP000321570"/>
    </source>
</evidence>
<organism evidence="1 2">
    <name type="scientific">Hymenolepis diminuta</name>
    <name type="common">Rat tapeworm</name>
    <dbReference type="NCBI Taxonomy" id="6216"/>
    <lineage>
        <taxon>Eukaryota</taxon>
        <taxon>Metazoa</taxon>
        <taxon>Spiralia</taxon>
        <taxon>Lophotrochozoa</taxon>
        <taxon>Platyhelminthes</taxon>
        <taxon>Cestoda</taxon>
        <taxon>Eucestoda</taxon>
        <taxon>Cyclophyllidea</taxon>
        <taxon>Hymenolepididae</taxon>
        <taxon>Hymenolepis</taxon>
    </lineage>
</organism>
<accession>A0A564YWQ9</accession>
<protein>
    <submittedName>
        <fullName evidence="1">Uncharacterized protein</fullName>
    </submittedName>
</protein>
<dbReference type="Proteomes" id="UP000321570">
    <property type="component" value="Unassembled WGS sequence"/>
</dbReference>
<name>A0A564YWQ9_HYMDI</name>
<dbReference type="AlphaFoldDB" id="A0A564YWQ9"/>
<reference evidence="1 2" key="1">
    <citation type="submission" date="2019-07" db="EMBL/GenBank/DDBJ databases">
        <authorList>
            <person name="Jastrzebski P J."/>
            <person name="Paukszto L."/>
            <person name="Jastrzebski P J."/>
        </authorList>
    </citation>
    <scope>NUCLEOTIDE SEQUENCE [LARGE SCALE GENOMIC DNA]</scope>
    <source>
        <strain evidence="1 2">WMS-il1</strain>
    </source>
</reference>
<keyword evidence="2" id="KW-1185">Reference proteome</keyword>
<evidence type="ECO:0000313" key="1">
    <source>
        <dbReference type="EMBL" id="VUZ51692.1"/>
    </source>
</evidence>
<gene>
    <name evidence="1" type="ORF">WMSIL1_LOCUS10516</name>
</gene>
<proteinExistence type="predicted"/>
<sequence>MFWQVFNGFGGQFPQEEQVQPIFRPPSMPSMTWKAPCTVVYSLPRNPTMTIRMQPSVYHPQFYGNRRSQLENFGLPVYWGIES</sequence>
<dbReference type="EMBL" id="CABIJS010000444">
    <property type="protein sequence ID" value="VUZ51692.1"/>
    <property type="molecule type" value="Genomic_DNA"/>
</dbReference>